<keyword evidence="2" id="KW-0479">Metal-binding</keyword>
<dbReference type="Proteomes" id="UP001497045">
    <property type="component" value="Unassembled WGS sequence"/>
</dbReference>
<name>A0ABU9IH72_9SPHN</name>
<dbReference type="Pfam" id="PF00067">
    <property type="entry name" value="p450"/>
    <property type="match status" value="1"/>
</dbReference>
<comment type="similarity">
    <text evidence="1 2">Belongs to the cytochrome P450 family.</text>
</comment>
<dbReference type="RefSeq" id="WP_341673629.1">
    <property type="nucleotide sequence ID" value="NZ_JBBYHV010000002.1"/>
</dbReference>
<dbReference type="InterPro" id="IPR002397">
    <property type="entry name" value="Cyt_P450_B"/>
</dbReference>
<dbReference type="InterPro" id="IPR017972">
    <property type="entry name" value="Cyt_P450_CS"/>
</dbReference>
<evidence type="ECO:0000256" key="1">
    <source>
        <dbReference type="ARBA" id="ARBA00010617"/>
    </source>
</evidence>
<dbReference type="PANTHER" id="PTHR46696:SF1">
    <property type="entry name" value="CYTOCHROME P450 YJIB-RELATED"/>
    <property type="match status" value="1"/>
</dbReference>
<comment type="caution">
    <text evidence="3">The sequence shown here is derived from an EMBL/GenBank/DDBJ whole genome shotgun (WGS) entry which is preliminary data.</text>
</comment>
<reference evidence="3 4" key="1">
    <citation type="submission" date="2024-04" db="EMBL/GenBank/DDBJ databases">
        <title>Aurantiacibacter sp. DGU6 16S ribosomal RNA gene Genome sequencing and assembly.</title>
        <authorList>
            <person name="Park S."/>
        </authorList>
    </citation>
    <scope>NUCLEOTIDE SEQUENCE [LARGE SCALE GENOMIC DNA]</scope>
    <source>
        <strain evidence="3 4">DGU6</strain>
    </source>
</reference>
<keyword evidence="4" id="KW-1185">Reference proteome</keyword>
<protein>
    <submittedName>
        <fullName evidence="3">Cytochrome P450</fullName>
    </submittedName>
</protein>
<dbReference type="PROSITE" id="PS00086">
    <property type="entry name" value="CYTOCHROME_P450"/>
    <property type="match status" value="1"/>
</dbReference>
<evidence type="ECO:0000256" key="2">
    <source>
        <dbReference type="RuleBase" id="RU000461"/>
    </source>
</evidence>
<dbReference type="CDD" id="cd11037">
    <property type="entry name" value="CYP199A2-like"/>
    <property type="match status" value="1"/>
</dbReference>
<keyword evidence="2" id="KW-0408">Iron</keyword>
<proteinExistence type="inferred from homology"/>
<gene>
    <name evidence="3" type="ORF">AAEO60_10290</name>
</gene>
<organism evidence="3 4">
    <name type="scientific">Aurantiacibacter gilvus</name>
    <dbReference type="NCBI Taxonomy" id="3139141"/>
    <lineage>
        <taxon>Bacteria</taxon>
        <taxon>Pseudomonadati</taxon>
        <taxon>Pseudomonadota</taxon>
        <taxon>Alphaproteobacteria</taxon>
        <taxon>Sphingomonadales</taxon>
        <taxon>Erythrobacteraceae</taxon>
        <taxon>Aurantiacibacter</taxon>
    </lineage>
</organism>
<dbReference type="SUPFAM" id="SSF48264">
    <property type="entry name" value="Cytochrome P450"/>
    <property type="match status" value="1"/>
</dbReference>
<dbReference type="InterPro" id="IPR036396">
    <property type="entry name" value="Cyt_P450_sf"/>
</dbReference>
<sequence length="394" mass="43301">MTFPVVDIDPFDEQFLADPYAHHPALRDAGPVIWLEAIGCYAMARFAEVQPALKDWETYISARGVGLSDFAHEEPWRPPSLLLETDPPLHDRTRGLMNKVASLSGLRALQPEWRAKADALVTEVVSRGEVDAVEALAEEFPLRVFPDLIGLRDEGREHLIPYGTIAFNAFGPKNRLVEESMARGAEAAAWVNESCKRENLKPGGWGMSVYEAADRGDCSPEEAERLVRSFLTAGVDTTVNGIANLVHALAEHPSEWSKLRADPSLAKRAIEESLRWGGVVQTFFRTTSLDVAVEGGTIPAGNKVLLFLAAANRDPRKWDEPDRFDISRNAGGHVGFGFGIHQCLGQMVARLEMEAVLGALLDRVTEMRANGPAEFRLNNTLHALARVPVKLVPA</sequence>
<dbReference type="PRINTS" id="PR00385">
    <property type="entry name" value="P450"/>
</dbReference>
<keyword evidence="2" id="KW-0503">Monooxygenase</keyword>
<accession>A0ABU9IH72</accession>
<evidence type="ECO:0000313" key="3">
    <source>
        <dbReference type="EMBL" id="MEL1251062.1"/>
    </source>
</evidence>
<evidence type="ECO:0000313" key="4">
    <source>
        <dbReference type="Proteomes" id="UP001497045"/>
    </source>
</evidence>
<dbReference type="InterPro" id="IPR001128">
    <property type="entry name" value="Cyt_P450"/>
</dbReference>
<dbReference type="PANTHER" id="PTHR46696">
    <property type="entry name" value="P450, PUTATIVE (EUROFUNG)-RELATED"/>
    <property type="match status" value="1"/>
</dbReference>
<dbReference type="Gene3D" id="1.10.630.10">
    <property type="entry name" value="Cytochrome P450"/>
    <property type="match status" value="1"/>
</dbReference>
<keyword evidence="2" id="KW-0560">Oxidoreductase</keyword>
<dbReference type="PRINTS" id="PR00359">
    <property type="entry name" value="BP450"/>
</dbReference>
<keyword evidence="2" id="KW-0349">Heme</keyword>
<dbReference type="EMBL" id="JBBYHV010000002">
    <property type="protein sequence ID" value="MEL1251062.1"/>
    <property type="molecule type" value="Genomic_DNA"/>
</dbReference>